<evidence type="ECO:0000256" key="1">
    <source>
        <dbReference type="ARBA" id="ARBA00005564"/>
    </source>
</evidence>
<name>A0ABP9WEC5_9MICO</name>
<keyword evidence="4" id="KW-1185">Reference proteome</keyword>
<dbReference type="InterPro" id="IPR015943">
    <property type="entry name" value="WD40/YVTN_repeat-like_dom_sf"/>
</dbReference>
<dbReference type="InterPro" id="IPR011048">
    <property type="entry name" value="Haem_d1_sf"/>
</dbReference>
<dbReference type="PANTHER" id="PTHR30344:SF1">
    <property type="entry name" value="6-PHOSPHOGLUCONOLACTONASE"/>
    <property type="match status" value="1"/>
</dbReference>
<dbReference type="InterPro" id="IPR050282">
    <property type="entry name" value="Cycloisomerase_2"/>
</dbReference>
<gene>
    <name evidence="3" type="primary">pgl_1</name>
    <name evidence="3" type="ORF">Lsed01_00618</name>
</gene>
<comment type="similarity">
    <text evidence="1">Belongs to the cycloisomerase 2 family.</text>
</comment>
<dbReference type="PANTHER" id="PTHR30344">
    <property type="entry name" value="6-PHOSPHOGLUCONOLACTONASE-RELATED"/>
    <property type="match status" value="1"/>
</dbReference>
<evidence type="ECO:0000313" key="4">
    <source>
        <dbReference type="Proteomes" id="UP001426770"/>
    </source>
</evidence>
<dbReference type="SUPFAM" id="SSF51004">
    <property type="entry name" value="C-terminal (heme d1) domain of cytochrome cd1-nitrite reductase"/>
    <property type="match status" value="1"/>
</dbReference>
<feature type="region of interest" description="Disordered" evidence="2">
    <location>
        <begin position="126"/>
        <end position="154"/>
    </location>
</feature>
<comment type="caution">
    <text evidence="3">The sequence shown here is derived from an EMBL/GenBank/DDBJ whole genome shotgun (WGS) entry which is preliminary data.</text>
</comment>
<dbReference type="Proteomes" id="UP001426770">
    <property type="component" value="Unassembled WGS sequence"/>
</dbReference>
<dbReference type="Gene3D" id="2.130.10.10">
    <property type="entry name" value="YVTN repeat-like/Quinoprotein amine dehydrogenase"/>
    <property type="match status" value="1"/>
</dbReference>
<reference evidence="3 4" key="1">
    <citation type="submission" date="2024-02" db="EMBL/GenBank/DDBJ databases">
        <title>Lysinimicrobium sediminis NBRC 112286.</title>
        <authorList>
            <person name="Ichikawa N."/>
            <person name="Katano-Makiyama Y."/>
            <person name="Hidaka K."/>
        </authorList>
    </citation>
    <scope>NUCLEOTIDE SEQUENCE [LARGE SCALE GENOMIC DNA]</scope>
    <source>
        <strain evidence="3 4">NBRC 112286</strain>
    </source>
</reference>
<proteinExistence type="inferred from homology"/>
<protein>
    <submittedName>
        <fullName evidence="3">6-phosphogluconolactonase</fullName>
    </submittedName>
</protein>
<dbReference type="InterPro" id="IPR019405">
    <property type="entry name" value="Lactonase_7-beta_prop"/>
</dbReference>
<dbReference type="EMBL" id="BAABRR010000002">
    <property type="protein sequence ID" value="GAA5518196.1"/>
    <property type="molecule type" value="Genomic_DNA"/>
</dbReference>
<evidence type="ECO:0000256" key="2">
    <source>
        <dbReference type="SAM" id="MobiDB-lite"/>
    </source>
</evidence>
<dbReference type="RefSeq" id="WP_345378502.1">
    <property type="nucleotide sequence ID" value="NZ_BAABRR010000002.1"/>
</dbReference>
<dbReference type="Pfam" id="PF10282">
    <property type="entry name" value="Lactonase"/>
    <property type="match status" value="1"/>
</dbReference>
<accession>A0ABP9WEC5</accession>
<organism evidence="3 4">
    <name type="scientific">Demequina sediminis</name>
    <dbReference type="NCBI Taxonomy" id="1930058"/>
    <lineage>
        <taxon>Bacteria</taxon>
        <taxon>Bacillati</taxon>
        <taxon>Actinomycetota</taxon>
        <taxon>Actinomycetes</taxon>
        <taxon>Micrococcales</taxon>
        <taxon>Demequinaceae</taxon>
        <taxon>Demequina</taxon>
    </lineage>
</organism>
<evidence type="ECO:0000313" key="3">
    <source>
        <dbReference type="EMBL" id="GAA5518196.1"/>
    </source>
</evidence>
<sequence length="359" mass="37143">MTLLWGTYPAAGLGTPAGLGEGIWAQAGTGVGGAAQVLDLPAPSFLLAHPRLPLAYAASELPASTLTVLDVSRPASPRIVASLSTGGADACHLLLAPDARTLYVSHYSSGDLAVVRLGEDGLPVDDAPAQSFSHAGSGPNEDRQEGPHAHSAVLAPGGGHLLVCDLGTDELRRYRILEDGLLESDGIAATFPPGAGPRHAAVRGHLIYVTCELDHVLRTLRWDAASATAQVVAETPATLAPARSAEPQDAHVALVTAESRRHGGDLVLVSVRGADVISVFDVAPEGELTYRGAFDAGHWPRYFAVVGDRLLVGEERGHRVRAYALADVVGLPPERGIGDIAQLPCAVAEVTSPACVIAV</sequence>